<dbReference type="SUPFAM" id="SSF57850">
    <property type="entry name" value="RING/U-box"/>
    <property type="match status" value="1"/>
</dbReference>
<reference evidence="7 8" key="1">
    <citation type="submission" date="2024-04" db="EMBL/GenBank/DDBJ databases">
        <title>Phyllosticta paracitricarpa is synonymous to the EU quarantine fungus P. citricarpa based on phylogenomic analyses.</title>
        <authorList>
            <consortium name="Lawrence Berkeley National Laboratory"/>
            <person name="Van ingen-buijs V.A."/>
            <person name="Van westerhoven A.C."/>
            <person name="Haridas S."/>
            <person name="Skiadas P."/>
            <person name="Martin F."/>
            <person name="Groenewald J.Z."/>
            <person name="Crous P.W."/>
            <person name="Seidl M.F."/>
        </authorList>
    </citation>
    <scope>NUCLEOTIDE SEQUENCE [LARGE SCALE GENOMIC DNA]</scope>
    <source>
        <strain evidence="7 8">CPC 17464</strain>
    </source>
</reference>
<feature type="compositionally biased region" description="Polar residues" evidence="5">
    <location>
        <begin position="231"/>
        <end position="245"/>
    </location>
</feature>
<evidence type="ECO:0000256" key="1">
    <source>
        <dbReference type="ARBA" id="ARBA00022723"/>
    </source>
</evidence>
<name>A0ABR1M356_9PEZI</name>
<dbReference type="Gene3D" id="3.30.40.10">
    <property type="entry name" value="Zinc/RING finger domain, C3HC4 (zinc finger)"/>
    <property type="match status" value="1"/>
</dbReference>
<comment type="caution">
    <text evidence="7">The sequence shown here is derived from an EMBL/GenBank/DDBJ whole genome shotgun (WGS) entry which is preliminary data.</text>
</comment>
<proteinExistence type="predicted"/>
<feature type="region of interest" description="Disordered" evidence="5">
    <location>
        <begin position="1"/>
        <end position="47"/>
    </location>
</feature>
<dbReference type="EMBL" id="JBBPEH010000003">
    <property type="protein sequence ID" value="KAK7541277.1"/>
    <property type="molecule type" value="Genomic_DNA"/>
</dbReference>
<dbReference type="Proteomes" id="UP001360953">
    <property type="component" value="Unassembled WGS sequence"/>
</dbReference>
<keyword evidence="1" id="KW-0479">Metal-binding</keyword>
<feature type="compositionally biased region" description="Polar residues" evidence="5">
    <location>
        <begin position="155"/>
        <end position="165"/>
    </location>
</feature>
<feature type="region of interest" description="Disordered" evidence="5">
    <location>
        <begin position="67"/>
        <end position="245"/>
    </location>
</feature>
<evidence type="ECO:0000256" key="3">
    <source>
        <dbReference type="ARBA" id="ARBA00022833"/>
    </source>
</evidence>
<evidence type="ECO:0000259" key="6">
    <source>
        <dbReference type="PROSITE" id="PS50089"/>
    </source>
</evidence>
<dbReference type="InterPro" id="IPR013083">
    <property type="entry name" value="Znf_RING/FYVE/PHD"/>
</dbReference>
<feature type="compositionally biased region" description="Polar residues" evidence="5">
    <location>
        <begin position="78"/>
        <end position="93"/>
    </location>
</feature>
<keyword evidence="8" id="KW-1185">Reference proteome</keyword>
<keyword evidence="3" id="KW-0862">Zinc</keyword>
<dbReference type="InterPro" id="IPR047134">
    <property type="entry name" value="RNF4"/>
</dbReference>
<dbReference type="Pfam" id="PF13920">
    <property type="entry name" value="zf-C3HC4_3"/>
    <property type="match status" value="1"/>
</dbReference>
<keyword evidence="2 4" id="KW-0863">Zinc-finger</keyword>
<accession>A0ABR1M356</accession>
<dbReference type="PANTHER" id="PTHR23041">
    <property type="entry name" value="RING FINGER DOMAIN-CONTAINING"/>
    <property type="match status" value="1"/>
</dbReference>
<dbReference type="PANTHER" id="PTHR23041:SF78">
    <property type="entry name" value="E3 UBIQUITIN-PROTEIN LIGASE RNF4"/>
    <property type="match status" value="1"/>
</dbReference>
<feature type="compositionally biased region" description="Low complexity" evidence="5">
    <location>
        <begin position="178"/>
        <end position="204"/>
    </location>
</feature>
<gene>
    <name evidence="7" type="ORF">J3D65DRAFT_665987</name>
</gene>
<feature type="domain" description="RING-type" evidence="6">
    <location>
        <begin position="293"/>
        <end position="342"/>
    </location>
</feature>
<evidence type="ECO:0000313" key="8">
    <source>
        <dbReference type="Proteomes" id="UP001360953"/>
    </source>
</evidence>
<dbReference type="GeneID" id="92035788"/>
<dbReference type="InterPro" id="IPR001841">
    <property type="entry name" value="Znf_RING"/>
</dbReference>
<organism evidence="7 8">
    <name type="scientific">Phyllosticta citribraziliensis</name>
    <dbReference type="NCBI Taxonomy" id="989973"/>
    <lineage>
        <taxon>Eukaryota</taxon>
        <taxon>Fungi</taxon>
        <taxon>Dikarya</taxon>
        <taxon>Ascomycota</taxon>
        <taxon>Pezizomycotina</taxon>
        <taxon>Dothideomycetes</taxon>
        <taxon>Dothideomycetes incertae sedis</taxon>
        <taxon>Botryosphaeriales</taxon>
        <taxon>Phyllostictaceae</taxon>
        <taxon>Phyllosticta</taxon>
    </lineage>
</organism>
<dbReference type="PROSITE" id="PS00518">
    <property type="entry name" value="ZF_RING_1"/>
    <property type="match status" value="1"/>
</dbReference>
<evidence type="ECO:0000256" key="2">
    <source>
        <dbReference type="ARBA" id="ARBA00022771"/>
    </source>
</evidence>
<dbReference type="PROSITE" id="PS50089">
    <property type="entry name" value="ZF_RING_2"/>
    <property type="match status" value="1"/>
</dbReference>
<evidence type="ECO:0000256" key="5">
    <source>
        <dbReference type="SAM" id="MobiDB-lite"/>
    </source>
</evidence>
<feature type="compositionally biased region" description="Acidic residues" evidence="5">
    <location>
        <begin position="110"/>
        <end position="130"/>
    </location>
</feature>
<dbReference type="InterPro" id="IPR017907">
    <property type="entry name" value="Znf_RING_CS"/>
</dbReference>
<dbReference type="SMART" id="SM00184">
    <property type="entry name" value="RING"/>
    <property type="match status" value="1"/>
</dbReference>
<evidence type="ECO:0000313" key="7">
    <source>
        <dbReference type="EMBL" id="KAK7541277.1"/>
    </source>
</evidence>
<evidence type="ECO:0000256" key="4">
    <source>
        <dbReference type="PROSITE-ProRule" id="PRU00175"/>
    </source>
</evidence>
<sequence length="372" mass="41375">MSSANYDRRYNHHLHHHSDSPRPSGPDLTNNWPQPLPHLDDFDDDNPLLPPFDYFSRVARGISPNTGELNWFDRQPSAAPSTPHHPQSFSRGGNESLDSEDHGWFALYPDDFDDQDLDPEYEDFGAEEDQPYMPRRQSRRSPGYVDLTREEATPPLSQERSTISRLSDFAELSETNMPSTTKRSRAAAASTSSSRTTPESSSGPSRKRPRLNSASMPQRRASRGDSSRSGLTTGTLNTNSHNTPDVSEIEHIDLADDKTSLAEALQKQRVEQVKAQAERPPADAPLRLSNITCVICMDSPKDITATACGHVFCHTCLMEALIAGENRAGYDGPKRSQCPVCRKTLNRTKASDVIPLLLKKGAATQPRRQRQS</sequence>
<protein>
    <recommendedName>
        <fullName evidence="6">RING-type domain-containing protein</fullName>
    </recommendedName>
</protein>
<dbReference type="RefSeq" id="XP_066658208.1">
    <property type="nucleotide sequence ID" value="XM_066802882.1"/>
</dbReference>